<comment type="caution">
    <text evidence="2">The sequence shown here is derived from an EMBL/GenBank/DDBJ whole genome shotgun (WGS) entry which is preliminary data.</text>
</comment>
<proteinExistence type="predicted"/>
<dbReference type="EMBL" id="PFSF01000042">
    <property type="protein sequence ID" value="PJC28086.1"/>
    <property type="molecule type" value="Genomic_DNA"/>
</dbReference>
<dbReference type="CDD" id="cd06223">
    <property type="entry name" value="PRTases_typeI"/>
    <property type="match status" value="1"/>
</dbReference>
<name>A0A2M8ESP7_9BACT</name>
<evidence type="ECO:0000313" key="2">
    <source>
        <dbReference type="EMBL" id="PJC28086.1"/>
    </source>
</evidence>
<protein>
    <submittedName>
        <fullName evidence="2">Adenine phosphoribosyltransferase</fullName>
        <ecNumber evidence="2">2.4.2.7</ecNumber>
    </submittedName>
</protein>
<dbReference type="NCBIfam" id="NF005592">
    <property type="entry name" value="PRK07322.1"/>
    <property type="match status" value="1"/>
</dbReference>
<dbReference type="PANTHER" id="PTHR43218:SF1">
    <property type="entry name" value="PHOSPHORIBOSYLTRANSFERASE"/>
    <property type="match status" value="1"/>
</dbReference>
<dbReference type="GO" id="GO:0003999">
    <property type="term" value="F:adenine phosphoribosyltransferase activity"/>
    <property type="evidence" value="ECO:0007669"/>
    <property type="project" value="UniProtKB-EC"/>
</dbReference>
<dbReference type="PANTHER" id="PTHR43218">
    <property type="entry name" value="PHOSPHORIBOSYLTRANSFERASE-RELATED"/>
    <property type="match status" value="1"/>
</dbReference>
<keyword evidence="2" id="KW-0808">Transferase</keyword>
<accession>A0A2M8ESP7</accession>
<dbReference type="InterPro" id="IPR029057">
    <property type="entry name" value="PRTase-like"/>
</dbReference>
<evidence type="ECO:0000313" key="3">
    <source>
        <dbReference type="Proteomes" id="UP000229816"/>
    </source>
</evidence>
<dbReference type="AlphaFoldDB" id="A0A2M8ESP7"/>
<organism evidence="2 3">
    <name type="scientific">Candidatus Shapirobacteria bacterium CG_4_9_14_0_2_um_filter_39_11</name>
    <dbReference type="NCBI Taxonomy" id="1974478"/>
    <lineage>
        <taxon>Bacteria</taxon>
        <taxon>Candidatus Shapironibacteriota</taxon>
    </lineage>
</organism>
<gene>
    <name evidence="2" type="ORF">CO054_02045</name>
</gene>
<evidence type="ECO:0000259" key="1">
    <source>
        <dbReference type="Pfam" id="PF00156"/>
    </source>
</evidence>
<keyword evidence="2" id="KW-0328">Glycosyltransferase</keyword>
<dbReference type="InterPro" id="IPR000836">
    <property type="entry name" value="PRTase_dom"/>
</dbReference>
<dbReference type="SUPFAM" id="SSF53271">
    <property type="entry name" value="PRTase-like"/>
    <property type="match status" value="1"/>
</dbReference>
<dbReference type="Gene3D" id="3.40.50.2020">
    <property type="match status" value="1"/>
</dbReference>
<dbReference type="EC" id="2.4.2.7" evidence="2"/>
<dbReference type="Pfam" id="PF00156">
    <property type="entry name" value="Pribosyltran"/>
    <property type="match status" value="1"/>
</dbReference>
<feature type="domain" description="Phosphoribosyltransferase" evidence="1">
    <location>
        <begin position="38"/>
        <end position="163"/>
    </location>
</feature>
<dbReference type="Proteomes" id="UP000229816">
    <property type="component" value="Unassembled WGS sequence"/>
</dbReference>
<sequence>MDYYTLKLCGLTRKLPIVSLGPHLKIASFNLLGDGELVEKVAEELEKKIKKFDFDFLVGPEVKVVPLLHILSQRLGKPRYIILRKNIMGYMVKPISNKSKPTLVLNGPDAQLLKGKKVVIVDDVVSTGRTIRVVSELMRMTGAEVVGAVAVLKQGEKQEELEIPFSCLGTLPLFRK</sequence>
<reference evidence="3" key="1">
    <citation type="submission" date="2017-09" db="EMBL/GenBank/DDBJ databases">
        <title>Depth-based differentiation of microbial function through sediment-hosted aquifers and enrichment of novel symbionts in the deep terrestrial subsurface.</title>
        <authorList>
            <person name="Probst A.J."/>
            <person name="Ladd B."/>
            <person name="Jarett J.K."/>
            <person name="Geller-Mcgrath D.E."/>
            <person name="Sieber C.M.K."/>
            <person name="Emerson J.B."/>
            <person name="Anantharaman K."/>
            <person name="Thomas B.C."/>
            <person name="Malmstrom R."/>
            <person name="Stieglmeier M."/>
            <person name="Klingl A."/>
            <person name="Woyke T."/>
            <person name="Ryan C.M."/>
            <person name="Banfield J.F."/>
        </authorList>
    </citation>
    <scope>NUCLEOTIDE SEQUENCE [LARGE SCALE GENOMIC DNA]</scope>
</reference>